<accession>A0AAD7MYL6</accession>
<dbReference type="Proteomes" id="UP001215280">
    <property type="component" value="Unassembled WGS sequence"/>
</dbReference>
<dbReference type="AlphaFoldDB" id="A0AAD7MYL6"/>
<name>A0AAD7MYL6_9AGAR</name>
<evidence type="ECO:0000313" key="3">
    <source>
        <dbReference type="Proteomes" id="UP001215280"/>
    </source>
</evidence>
<dbReference type="EMBL" id="JARJLG010000136">
    <property type="protein sequence ID" value="KAJ7738667.1"/>
    <property type="molecule type" value="Genomic_DNA"/>
</dbReference>
<feature type="region of interest" description="Disordered" evidence="1">
    <location>
        <begin position="130"/>
        <end position="150"/>
    </location>
</feature>
<protein>
    <submittedName>
        <fullName evidence="2">Uncharacterized protein</fullName>
    </submittedName>
</protein>
<dbReference type="InterPro" id="IPR046521">
    <property type="entry name" value="DUF6698"/>
</dbReference>
<sequence length="150" mass="16195">MDTALLYLFLQASVPILGSQIQVRILFVLLRVISLGITRSKQEWNKMEGLHFDYEEFFWTIHGLFDDTAWGKGIIELWNKVVLGTSPKPTAALSEARPSHLDQMKALRAAKKDTEVAAVAEAATAAATAVPAPAPALAPAPESIDADAPA</sequence>
<reference evidence="2" key="1">
    <citation type="submission" date="2023-03" db="EMBL/GenBank/DDBJ databases">
        <title>Massive genome expansion in bonnet fungi (Mycena s.s.) driven by repeated elements and novel gene families across ecological guilds.</title>
        <authorList>
            <consortium name="Lawrence Berkeley National Laboratory"/>
            <person name="Harder C.B."/>
            <person name="Miyauchi S."/>
            <person name="Viragh M."/>
            <person name="Kuo A."/>
            <person name="Thoen E."/>
            <person name="Andreopoulos B."/>
            <person name="Lu D."/>
            <person name="Skrede I."/>
            <person name="Drula E."/>
            <person name="Henrissat B."/>
            <person name="Morin E."/>
            <person name="Kohler A."/>
            <person name="Barry K."/>
            <person name="LaButti K."/>
            <person name="Morin E."/>
            <person name="Salamov A."/>
            <person name="Lipzen A."/>
            <person name="Mereny Z."/>
            <person name="Hegedus B."/>
            <person name="Baldrian P."/>
            <person name="Stursova M."/>
            <person name="Weitz H."/>
            <person name="Taylor A."/>
            <person name="Grigoriev I.V."/>
            <person name="Nagy L.G."/>
            <person name="Martin F."/>
            <person name="Kauserud H."/>
        </authorList>
    </citation>
    <scope>NUCLEOTIDE SEQUENCE</scope>
    <source>
        <strain evidence="2">CBHHK188m</strain>
    </source>
</reference>
<gene>
    <name evidence="2" type="ORF">DFH07DRAFT_984056</name>
</gene>
<evidence type="ECO:0000313" key="2">
    <source>
        <dbReference type="EMBL" id="KAJ7738667.1"/>
    </source>
</evidence>
<dbReference type="Pfam" id="PF20414">
    <property type="entry name" value="DUF6698"/>
    <property type="match status" value="1"/>
</dbReference>
<keyword evidence="3" id="KW-1185">Reference proteome</keyword>
<comment type="caution">
    <text evidence="2">The sequence shown here is derived from an EMBL/GenBank/DDBJ whole genome shotgun (WGS) entry which is preliminary data.</text>
</comment>
<proteinExistence type="predicted"/>
<organism evidence="2 3">
    <name type="scientific">Mycena maculata</name>
    <dbReference type="NCBI Taxonomy" id="230809"/>
    <lineage>
        <taxon>Eukaryota</taxon>
        <taxon>Fungi</taxon>
        <taxon>Dikarya</taxon>
        <taxon>Basidiomycota</taxon>
        <taxon>Agaricomycotina</taxon>
        <taxon>Agaricomycetes</taxon>
        <taxon>Agaricomycetidae</taxon>
        <taxon>Agaricales</taxon>
        <taxon>Marasmiineae</taxon>
        <taxon>Mycenaceae</taxon>
        <taxon>Mycena</taxon>
    </lineage>
</organism>
<evidence type="ECO:0000256" key="1">
    <source>
        <dbReference type="SAM" id="MobiDB-lite"/>
    </source>
</evidence>